<dbReference type="FunCoup" id="A0A0C3FSX2">
    <property type="interactions" value="96"/>
</dbReference>
<feature type="domain" description="Carbohydrate kinase PfkB" evidence="3">
    <location>
        <begin position="10"/>
        <end position="323"/>
    </location>
</feature>
<dbReference type="OrthoDB" id="415590at2759"/>
<keyword evidence="2" id="KW-0418">Kinase</keyword>
<dbReference type="InterPro" id="IPR002139">
    <property type="entry name" value="Ribo/fructo_kinase"/>
</dbReference>
<dbReference type="SUPFAM" id="SSF53613">
    <property type="entry name" value="Ribokinase-like"/>
    <property type="match status" value="1"/>
</dbReference>
<dbReference type="InterPro" id="IPR011611">
    <property type="entry name" value="PfkB_dom"/>
</dbReference>
<keyword evidence="1" id="KW-0808">Transferase</keyword>
<dbReference type="GO" id="GO:0006796">
    <property type="term" value="P:phosphate-containing compound metabolic process"/>
    <property type="evidence" value="ECO:0007669"/>
    <property type="project" value="UniProtKB-ARBA"/>
</dbReference>
<dbReference type="Pfam" id="PF00294">
    <property type="entry name" value="PfkB"/>
    <property type="match status" value="1"/>
</dbReference>
<name>A0A0C3FSX2_PILCF</name>
<evidence type="ECO:0000256" key="1">
    <source>
        <dbReference type="ARBA" id="ARBA00022679"/>
    </source>
</evidence>
<dbReference type="Gene3D" id="3.40.1190.20">
    <property type="match status" value="1"/>
</dbReference>
<dbReference type="AlphaFoldDB" id="A0A0C3FSX2"/>
<dbReference type="PANTHER" id="PTHR10584:SF166">
    <property type="entry name" value="RIBOKINASE"/>
    <property type="match status" value="1"/>
</dbReference>
<evidence type="ECO:0000313" key="4">
    <source>
        <dbReference type="EMBL" id="KIM82799.1"/>
    </source>
</evidence>
<dbReference type="Proteomes" id="UP000054166">
    <property type="component" value="Unassembled WGS sequence"/>
</dbReference>
<reference evidence="5" key="2">
    <citation type="submission" date="2015-01" db="EMBL/GenBank/DDBJ databases">
        <title>Evolutionary Origins and Diversification of the Mycorrhizal Mutualists.</title>
        <authorList>
            <consortium name="DOE Joint Genome Institute"/>
            <consortium name="Mycorrhizal Genomics Consortium"/>
            <person name="Kohler A."/>
            <person name="Kuo A."/>
            <person name="Nagy L.G."/>
            <person name="Floudas D."/>
            <person name="Copeland A."/>
            <person name="Barry K.W."/>
            <person name="Cichocki N."/>
            <person name="Veneault-Fourrey C."/>
            <person name="LaButti K."/>
            <person name="Lindquist E.A."/>
            <person name="Lipzen A."/>
            <person name="Lundell T."/>
            <person name="Morin E."/>
            <person name="Murat C."/>
            <person name="Riley R."/>
            <person name="Ohm R."/>
            <person name="Sun H."/>
            <person name="Tunlid A."/>
            <person name="Henrissat B."/>
            <person name="Grigoriev I.V."/>
            <person name="Hibbett D.S."/>
            <person name="Martin F."/>
        </authorList>
    </citation>
    <scope>NUCLEOTIDE SEQUENCE [LARGE SCALE GENOMIC DNA]</scope>
    <source>
        <strain evidence="5">F 1598</strain>
    </source>
</reference>
<dbReference type="PRINTS" id="PR00990">
    <property type="entry name" value="RIBOKINASE"/>
</dbReference>
<proteinExistence type="predicted"/>
<dbReference type="STRING" id="765440.A0A0C3FSX2"/>
<accession>A0A0C3FSX2</accession>
<reference evidence="4 5" key="1">
    <citation type="submission" date="2014-04" db="EMBL/GenBank/DDBJ databases">
        <authorList>
            <consortium name="DOE Joint Genome Institute"/>
            <person name="Kuo A."/>
            <person name="Tarkka M."/>
            <person name="Buscot F."/>
            <person name="Kohler A."/>
            <person name="Nagy L.G."/>
            <person name="Floudas D."/>
            <person name="Copeland A."/>
            <person name="Barry K.W."/>
            <person name="Cichocki N."/>
            <person name="Veneault-Fourrey C."/>
            <person name="LaButti K."/>
            <person name="Lindquist E.A."/>
            <person name="Lipzen A."/>
            <person name="Lundell T."/>
            <person name="Morin E."/>
            <person name="Murat C."/>
            <person name="Sun H."/>
            <person name="Tunlid A."/>
            <person name="Henrissat B."/>
            <person name="Grigoriev I.V."/>
            <person name="Hibbett D.S."/>
            <person name="Martin F."/>
            <person name="Nordberg H.P."/>
            <person name="Cantor M.N."/>
            <person name="Hua S.X."/>
        </authorList>
    </citation>
    <scope>NUCLEOTIDE SEQUENCE [LARGE SCALE GENOMIC DNA]</scope>
    <source>
        <strain evidence="4 5">F 1598</strain>
    </source>
</reference>
<evidence type="ECO:0000256" key="2">
    <source>
        <dbReference type="ARBA" id="ARBA00022777"/>
    </source>
</evidence>
<dbReference type="PANTHER" id="PTHR10584">
    <property type="entry name" value="SUGAR KINASE"/>
    <property type="match status" value="1"/>
</dbReference>
<evidence type="ECO:0000313" key="5">
    <source>
        <dbReference type="Proteomes" id="UP000054166"/>
    </source>
</evidence>
<dbReference type="GO" id="GO:0016301">
    <property type="term" value="F:kinase activity"/>
    <property type="evidence" value="ECO:0007669"/>
    <property type="project" value="UniProtKB-KW"/>
</dbReference>
<keyword evidence="5" id="KW-1185">Reference proteome</keyword>
<gene>
    <name evidence="4" type="ORF">PILCRDRAFT_820087</name>
</gene>
<evidence type="ECO:0000259" key="3">
    <source>
        <dbReference type="Pfam" id="PF00294"/>
    </source>
</evidence>
<dbReference type="InParanoid" id="A0A0C3FSX2"/>
<dbReference type="EMBL" id="KN832993">
    <property type="protein sequence ID" value="KIM82799.1"/>
    <property type="molecule type" value="Genomic_DNA"/>
</dbReference>
<protein>
    <recommendedName>
        <fullName evidence="3">Carbohydrate kinase PfkB domain-containing protein</fullName>
    </recommendedName>
</protein>
<organism evidence="4 5">
    <name type="scientific">Piloderma croceum (strain F 1598)</name>
    <dbReference type="NCBI Taxonomy" id="765440"/>
    <lineage>
        <taxon>Eukaryota</taxon>
        <taxon>Fungi</taxon>
        <taxon>Dikarya</taxon>
        <taxon>Basidiomycota</taxon>
        <taxon>Agaricomycotina</taxon>
        <taxon>Agaricomycetes</taxon>
        <taxon>Agaricomycetidae</taxon>
        <taxon>Atheliales</taxon>
        <taxon>Atheliaceae</taxon>
        <taxon>Piloderma</taxon>
    </lineage>
</organism>
<dbReference type="HOGENOM" id="CLU_027634_2_1_1"/>
<dbReference type="InterPro" id="IPR029056">
    <property type="entry name" value="Ribokinase-like"/>
</dbReference>
<sequence>MFAVKDIVRPGETISSASLSRRAGGKGANQAAAVAKAGGSVALIGAIGHDGAWVKDQLKNFNVDVGAIEILDESTGRAIIQLTESGENSIILYKGANYASLPSPTILDLAPYSHLLLQNEIPFDATLSYLSLSKSPSLKRSITTLYNPSPMPTPAQISNEMKWTHVDWLVVNQIEVQQLLNAFPYSPTASAAEFGLTGNVPESALRSSALISRLASQPSFENVNIVCTLGSLGVLARFSSATDDGHTQIIYEPGTQIKEVKDTTGAGDCWTGYLVAGLMELEVKSALTTNNLDEAVVRRLLRKCNQAAGMCVEKSGAMESFPENEEVVATLPASA</sequence>